<keyword evidence="4 9" id="KW-0732">Signal</keyword>
<feature type="chain" id="PRO_5034248571" evidence="9">
    <location>
        <begin position="20"/>
        <end position="369"/>
    </location>
</feature>
<dbReference type="InterPro" id="IPR001073">
    <property type="entry name" value="C1q_dom"/>
</dbReference>
<keyword evidence="5" id="KW-1015">Disulfide bond</keyword>
<dbReference type="GO" id="GO:0045721">
    <property type="term" value="P:negative regulation of gluconeogenesis"/>
    <property type="evidence" value="ECO:0007669"/>
    <property type="project" value="TreeGrafter"/>
</dbReference>
<dbReference type="Gene3D" id="2.60.120.40">
    <property type="match status" value="1"/>
</dbReference>
<reference evidence="11" key="1">
    <citation type="submission" date="2025-08" db="UniProtKB">
        <authorList>
            <consortium name="Ensembl"/>
        </authorList>
    </citation>
    <scope>IDENTIFICATION</scope>
</reference>
<dbReference type="GO" id="GO:0005615">
    <property type="term" value="C:extracellular space"/>
    <property type="evidence" value="ECO:0007669"/>
    <property type="project" value="TreeGrafter"/>
</dbReference>
<reference evidence="11" key="2">
    <citation type="submission" date="2025-09" db="UniProtKB">
        <authorList>
            <consortium name="Ensembl"/>
        </authorList>
    </citation>
    <scope>IDENTIFICATION</scope>
</reference>
<comment type="subcellular location">
    <subcellularLocation>
        <location evidence="1">Secreted</location>
    </subcellularLocation>
</comment>
<dbReference type="SUPFAM" id="SSF49842">
    <property type="entry name" value="TNF-like"/>
    <property type="match status" value="1"/>
</dbReference>
<feature type="region of interest" description="Disordered" evidence="8">
    <location>
        <begin position="17"/>
        <end position="112"/>
    </location>
</feature>
<sequence>MRLPELCLALLCAAGSAGAAREGSPGPGAAAGRAAEAGRGGPGAAALRASGVDPRQAWLLLAGSSGRGSRSRDRGRTGTMRDGTGAGAAPVPGGRSPGQPPQAALQVGVPGAAPAPPEAPAVLEELLRELHLLLKGMVKEQAKTRRKAWEGREEEEESSEGNPQAGSHRRVEAAFHCRTRENISVEQRGRQELQLYYIPEKEGMFHRGSGLNLTSGQYTAPIAGYYTFTATLHIARREQQRKGQPRRGNRLRLLICVQSHCQHNRLGSMPLFSWTTLQALPSPFKVALISVPFCWVCEKVLGTTQGTELVPGAAGPFPLPATIMPQQLSTKPREDLSLQELQELQAGPILLVLQNYLKLDKRSGRKGRG</sequence>
<evidence type="ECO:0000256" key="7">
    <source>
        <dbReference type="ARBA" id="ARBA00038198"/>
    </source>
</evidence>
<evidence type="ECO:0000313" key="11">
    <source>
        <dbReference type="Ensembl" id="ENSANIP00000012362.1"/>
    </source>
</evidence>
<evidence type="ECO:0000256" key="8">
    <source>
        <dbReference type="SAM" id="MobiDB-lite"/>
    </source>
</evidence>
<protein>
    <submittedName>
        <fullName evidence="11">Erythroferrone</fullName>
    </submittedName>
</protein>
<evidence type="ECO:0000256" key="6">
    <source>
        <dbReference type="ARBA" id="ARBA00023180"/>
    </source>
</evidence>
<dbReference type="GO" id="GO:0046326">
    <property type="term" value="P:positive regulation of D-glucose import"/>
    <property type="evidence" value="ECO:0007669"/>
    <property type="project" value="TreeGrafter"/>
</dbReference>
<dbReference type="InterPro" id="IPR008983">
    <property type="entry name" value="Tumour_necrosis_fac-like_dom"/>
</dbReference>
<evidence type="ECO:0000256" key="4">
    <source>
        <dbReference type="ARBA" id="ARBA00022729"/>
    </source>
</evidence>
<keyword evidence="3" id="KW-0372">Hormone</keyword>
<evidence type="ECO:0000256" key="9">
    <source>
        <dbReference type="SAM" id="SignalP"/>
    </source>
</evidence>
<dbReference type="GO" id="GO:0005179">
    <property type="term" value="F:hormone activity"/>
    <property type="evidence" value="ECO:0007669"/>
    <property type="project" value="UniProtKB-KW"/>
</dbReference>
<evidence type="ECO:0000256" key="5">
    <source>
        <dbReference type="ARBA" id="ARBA00023157"/>
    </source>
</evidence>
<feature type="compositionally biased region" description="Low complexity" evidence="8">
    <location>
        <begin position="17"/>
        <end position="37"/>
    </location>
</feature>
<dbReference type="GO" id="GO:0046628">
    <property type="term" value="P:positive regulation of insulin receptor signaling pathway"/>
    <property type="evidence" value="ECO:0007669"/>
    <property type="project" value="TreeGrafter"/>
</dbReference>
<feature type="compositionally biased region" description="Low complexity" evidence="8">
    <location>
        <begin position="77"/>
        <end position="94"/>
    </location>
</feature>
<dbReference type="Proteomes" id="UP000694541">
    <property type="component" value="Unplaced"/>
</dbReference>
<feature type="region of interest" description="Disordered" evidence="8">
    <location>
        <begin position="145"/>
        <end position="169"/>
    </location>
</feature>
<organism evidence="11 12">
    <name type="scientific">Accipiter nisus</name>
    <name type="common">Eurasian sparrowhawk</name>
    <dbReference type="NCBI Taxonomy" id="211598"/>
    <lineage>
        <taxon>Eukaryota</taxon>
        <taxon>Metazoa</taxon>
        <taxon>Chordata</taxon>
        <taxon>Craniata</taxon>
        <taxon>Vertebrata</taxon>
        <taxon>Euteleostomi</taxon>
        <taxon>Archelosauria</taxon>
        <taxon>Archosauria</taxon>
        <taxon>Dinosauria</taxon>
        <taxon>Saurischia</taxon>
        <taxon>Theropoda</taxon>
        <taxon>Coelurosauria</taxon>
        <taxon>Aves</taxon>
        <taxon>Neognathae</taxon>
        <taxon>Neoaves</taxon>
        <taxon>Telluraves</taxon>
        <taxon>Accipitrimorphae</taxon>
        <taxon>Accipitriformes</taxon>
        <taxon>Accipitridae</taxon>
        <taxon>Accipitrinae</taxon>
        <taxon>Accipiter</taxon>
    </lineage>
</organism>
<feature type="domain" description="C1q" evidence="10">
    <location>
        <begin position="168"/>
        <end position="264"/>
    </location>
</feature>
<dbReference type="Ensembl" id="ENSANIT00000012790.1">
    <property type="protein sequence ID" value="ENSANIP00000012362.1"/>
    <property type="gene ID" value="ENSANIG00000008372.1"/>
</dbReference>
<accession>A0A8B9RUV6</accession>
<evidence type="ECO:0000256" key="3">
    <source>
        <dbReference type="ARBA" id="ARBA00022702"/>
    </source>
</evidence>
<keyword evidence="12" id="KW-1185">Reference proteome</keyword>
<dbReference type="PANTHER" id="PTHR24019:SF11">
    <property type="entry name" value="ERYTHROFERRONE"/>
    <property type="match status" value="1"/>
</dbReference>
<dbReference type="PANTHER" id="PTHR24019">
    <property type="entry name" value="ADIPOLIN"/>
    <property type="match status" value="1"/>
</dbReference>
<evidence type="ECO:0000313" key="12">
    <source>
        <dbReference type="Proteomes" id="UP000694541"/>
    </source>
</evidence>
<comment type="similarity">
    <text evidence="7">Belongs to the adipolin/erythroferrone family.</text>
</comment>
<keyword evidence="2" id="KW-0964">Secreted</keyword>
<dbReference type="InterPro" id="IPR052136">
    <property type="entry name" value="Adipolin/Erythroferrone-rel"/>
</dbReference>
<evidence type="ECO:0000259" key="10">
    <source>
        <dbReference type="PROSITE" id="PS50871"/>
    </source>
</evidence>
<dbReference type="PROSITE" id="PS50871">
    <property type="entry name" value="C1Q"/>
    <property type="match status" value="1"/>
</dbReference>
<evidence type="ECO:0000256" key="2">
    <source>
        <dbReference type="ARBA" id="ARBA00022525"/>
    </source>
</evidence>
<dbReference type="AlphaFoldDB" id="A0A8B9RUV6"/>
<name>A0A8B9RUV6_9AVES</name>
<feature type="signal peptide" evidence="9">
    <location>
        <begin position="1"/>
        <end position="19"/>
    </location>
</feature>
<feature type="compositionally biased region" description="Low complexity" evidence="8">
    <location>
        <begin position="102"/>
        <end position="112"/>
    </location>
</feature>
<proteinExistence type="inferred from homology"/>
<keyword evidence="6" id="KW-0325">Glycoprotein</keyword>
<evidence type="ECO:0000256" key="1">
    <source>
        <dbReference type="ARBA" id="ARBA00004613"/>
    </source>
</evidence>